<comment type="caution">
    <text evidence="1">The sequence shown here is derived from an EMBL/GenBank/DDBJ whole genome shotgun (WGS) entry which is preliminary data.</text>
</comment>
<evidence type="ECO:0000313" key="1">
    <source>
        <dbReference type="EMBL" id="RKR81293.1"/>
    </source>
</evidence>
<evidence type="ECO:0000313" key="2">
    <source>
        <dbReference type="Proteomes" id="UP000268007"/>
    </source>
</evidence>
<organism evidence="1 2">
    <name type="scientific">Mucilaginibacter gracilis</name>
    <dbReference type="NCBI Taxonomy" id="423350"/>
    <lineage>
        <taxon>Bacteria</taxon>
        <taxon>Pseudomonadati</taxon>
        <taxon>Bacteroidota</taxon>
        <taxon>Sphingobacteriia</taxon>
        <taxon>Sphingobacteriales</taxon>
        <taxon>Sphingobacteriaceae</taxon>
        <taxon>Mucilaginibacter</taxon>
    </lineage>
</organism>
<sequence>MVLVLNKDTDIQSLKKILAERKPKKKFDAKKFSGALKTDEDGLKVQQQLRDEWR</sequence>
<protein>
    <submittedName>
        <fullName evidence="1">Uncharacterized protein</fullName>
    </submittedName>
</protein>
<reference evidence="1 2" key="1">
    <citation type="submission" date="2018-10" db="EMBL/GenBank/DDBJ databases">
        <title>Genomic Encyclopedia of Archaeal and Bacterial Type Strains, Phase II (KMG-II): from individual species to whole genera.</title>
        <authorList>
            <person name="Goeker M."/>
        </authorList>
    </citation>
    <scope>NUCLEOTIDE SEQUENCE [LARGE SCALE GENOMIC DNA]</scope>
    <source>
        <strain evidence="1 2">DSM 18602</strain>
    </source>
</reference>
<gene>
    <name evidence="1" type="ORF">BDD43_1438</name>
</gene>
<dbReference type="RefSeq" id="WP_162846997.1">
    <property type="nucleotide sequence ID" value="NZ_RBKU01000001.1"/>
</dbReference>
<dbReference type="Proteomes" id="UP000268007">
    <property type="component" value="Unassembled WGS sequence"/>
</dbReference>
<keyword evidence="2" id="KW-1185">Reference proteome</keyword>
<proteinExistence type="predicted"/>
<name>A0A495IXS3_9SPHI</name>
<dbReference type="EMBL" id="RBKU01000001">
    <property type="protein sequence ID" value="RKR81293.1"/>
    <property type="molecule type" value="Genomic_DNA"/>
</dbReference>
<dbReference type="AlphaFoldDB" id="A0A495IXS3"/>
<accession>A0A495IXS3</accession>